<dbReference type="KEGG" id="vff:VITFI_CDS1001"/>
<dbReference type="GO" id="GO:0016020">
    <property type="term" value="C:membrane"/>
    <property type="evidence" value="ECO:0007669"/>
    <property type="project" value="UniProtKB-SubCell"/>
</dbReference>
<evidence type="ECO:0000256" key="2">
    <source>
        <dbReference type="ARBA" id="ARBA00022692"/>
    </source>
</evidence>
<protein>
    <submittedName>
        <fullName evidence="6">Transcription antitermination regulator</fullName>
    </submittedName>
</protein>
<dbReference type="InterPro" id="IPR036388">
    <property type="entry name" value="WH-like_DNA-bd_sf"/>
</dbReference>
<name>A0A221KCU2_VITFI</name>
<dbReference type="InterPro" id="IPR011006">
    <property type="entry name" value="CheY-like_superfamily"/>
</dbReference>
<dbReference type="EMBL" id="CP022423">
    <property type="protein sequence ID" value="ASM76779.1"/>
    <property type="molecule type" value="Genomic_DNA"/>
</dbReference>
<accession>A0A221KCU2</accession>
<keyword evidence="2" id="KW-0812">Transmembrane</keyword>
<keyword evidence="3" id="KW-1133">Transmembrane helix</keyword>
<dbReference type="OrthoDB" id="9782798at2"/>
<organism evidence="6 7">
    <name type="scientific">Vitreoscilla filiformis</name>
    <dbReference type="NCBI Taxonomy" id="63"/>
    <lineage>
        <taxon>Bacteria</taxon>
        <taxon>Pseudomonadati</taxon>
        <taxon>Pseudomonadota</taxon>
        <taxon>Betaproteobacteria</taxon>
        <taxon>Neisseriales</taxon>
        <taxon>Neisseriaceae</taxon>
        <taxon>Vitreoscilla</taxon>
    </lineage>
</organism>
<keyword evidence="7" id="KW-1185">Reference proteome</keyword>
<dbReference type="Gene3D" id="1.20.120.960">
    <property type="entry name" value="Histidine kinase NarX, sensor domain"/>
    <property type="match status" value="1"/>
</dbReference>
<evidence type="ECO:0000313" key="7">
    <source>
        <dbReference type="Proteomes" id="UP000199729"/>
    </source>
</evidence>
<dbReference type="SMART" id="SM01012">
    <property type="entry name" value="ANTAR"/>
    <property type="match status" value="1"/>
</dbReference>
<proteinExistence type="predicted"/>
<dbReference type="Gene3D" id="1.10.10.10">
    <property type="entry name" value="Winged helix-like DNA-binding domain superfamily/Winged helix DNA-binding domain"/>
    <property type="match status" value="1"/>
</dbReference>
<dbReference type="RefSeq" id="WP_089416059.1">
    <property type="nucleotide sequence ID" value="NZ_CP022423.1"/>
</dbReference>
<dbReference type="Pfam" id="PF13675">
    <property type="entry name" value="PilJ"/>
    <property type="match status" value="2"/>
</dbReference>
<gene>
    <name evidence="6" type="ORF">VITFI_CDS1001</name>
</gene>
<comment type="subcellular location">
    <subcellularLocation>
        <location evidence="1">Membrane</location>
        <topology evidence="1">Multi-pass membrane protein</topology>
    </subcellularLocation>
</comment>
<keyword evidence="4" id="KW-0472">Membrane</keyword>
<dbReference type="GO" id="GO:0003723">
    <property type="term" value="F:RNA binding"/>
    <property type="evidence" value="ECO:0007669"/>
    <property type="project" value="InterPro"/>
</dbReference>
<sequence>MLSIQLLSLSALADTPWPERIHTALTRAGARVHGLGAAPDAVCTLVLAQADELLSWLPAQGGALGAGPLVWVGPAAAGTAWEALVAQGVSSWWPLASWPDEVAATVWLTEALAFELARWRQQQTLHRQLHQLRTQMDERKWVDRAKGLLMSTRGMAEDDAFRLLRSAAMHANLRVGEVSRSVVEASVWAEAINRSGQLRMLSQRLVKLAAQRLLGVDARRARTLQHQARLRVEDNLAHLAALPPLAQGPQALTEALACVTRAWAVLGPVLEQRPGPLTLLEADQHAEALLQAAEALTDALELHGARRSLHIVNLCGRQRMRVQRLAKDALLATLPDQLARAQALGPLLDAFEAALLELERAPLSTPDTRGLLAEARDEWLRLLRGLRTAEASEGRAALAGSSDALLGLFERLTEAYEHSLHVIMA</sequence>
<evidence type="ECO:0000256" key="1">
    <source>
        <dbReference type="ARBA" id="ARBA00004141"/>
    </source>
</evidence>
<dbReference type="AlphaFoldDB" id="A0A221KCU2"/>
<evidence type="ECO:0000256" key="4">
    <source>
        <dbReference type="ARBA" id="ARBA00023136"/>
    </source>
</evidence>
<feature type="domain" description="ANTAR" evidence="5">
    <location>
        <begin position="122"/>
        <end position="183"/>
    </location>
</feature>
<dbReference type="InterPro" id="IPR042295">
    <property type="entry name" value="NarX-like_N_sf"/>
</dbReference>
<evidence type="ECO:0000313" key="6">
    <source>
        <dbReference type="EMBL" id="ASM76779.1"/>
    </source>
</evidence>
<reference evidence="6 7" key="1">
    <citation type="submission" date="2017-07" db="EMBL/GenBank/DDBJ databases">
        <title>Complete Genome Sequence of the cosmetic ferment Vitreoscilla filiformis (ATCC15551).</title>
        <authorList>
            <person name="Contreras S."/>
            <person name="Sagory-Zalkind P."/>
            <person name="Blanquart H."/>
            <person name="Iltis A."/>
            <person name="Morand S.C."/>
        </authorList>
    </citation>
    <scope>NUCLEOTIDE SEQUENCE [LARGE SCALE GENOMIC DNA]</scope>
    <source>
        <strain evidence="6 7">ATCC 15551</strain>
    </source>
</reference>
<evidence type="ECO:0000259" key="5">
    <source>
        <dbReference type="PROSITE" id="PS50921"/>
    </source>
</evidence>
<dbReference type="InterPro" id="IPR005561">
    <property type="entry name" value="ANTAR"/>
</dbReference>
<dbReference type="Pfam" id="PF03861">
    <property type="entry name" value="ANTAR"/>
    <property type="match status" value="1"/>
</dbReference>
<dbReference type="InterPro" id="IPR029095">
    <property type="entry name" value="NarX-like_N"/>
</dbReference>
<evidence type="ECO:0000256" key="3">
    <source>
        <dbReference type="ARBA" id="ARBA00022989"/>
    </source>
</evidence>
<dbReference type="SUPFAM" id="SSF52172">
    <property type="entry name" value="CheY-like"/>
    <property type="match status" value="1"/>
</dbReference>
<dbReference type="PROSITE" id="PS50921">
    <property type="entry name" value="ANTAR"/>
    <property type="match status" value="1"/>
</dbReference>
<dbReference type="Proteomes" id="UP000199729">
    <property type="component" value="Chromosome"/>
</dbReference>